<proteinExistence type="predicted"/>
<dbReference type="Proteomes" id="UP000239576">
    <property type="component" value="Unassembled WGS sequence"/>
</dbReference>
<comment type="caution">
    <text evidence="7">Lacks conserved residue(s) required for the propagation of feature annotation.</text>
</comment>
<dbReference type="RefSeq" id="WP_106257162.1">
    <property type="nucleotide sequence ID" value="NZ_CAWNSW010000089.1"/>
</dbReference>
<dbReference type="InterPro" id="IPR005467">
    <property type="entry name" value="His_kinase_dom"/>
</dbReference>
<dbReference type="CDD" id="cd16922">
    <property type="entry name" value="HATPase_EvgS-ArcB-TorS-like"/>
    <property type="match status" value="1"/>
</dbReference>
<reference evidence="11 12" key="2">
    <citation type="submission" date="2018-03" db="EMBL/GenBank/DDBJ databases">
        <title>The ancient ancestry and fast evolution of plastids.</title>
        <authorList>
            <person name="Moore K.R."/>
            <person name="Magnabosco C."/>
            <person name="Momper L."/>
            <person name="Gold D.A."/>
            <person name="Bosak T."/>
            <person name="Fournier G.P."/>
        </authorList>
    </citation>
    <scope>NUCLEOTIDE SEQUENCE [LARGE SCALE GENOMIC DNA]</scope>
    <source>
        <strain evidence="11 12">ULC18</strain>
    </source>
</reference>
<organism evidence="11 12">
    <name type="scientific">Stenomitos frigidus ULC18</name>
    <dbReference type="NCBI Taxonomy" id="2107698"/>
    <lineage>
        <taxon>Bacteria</taxon>
        <taxon>Bacillati</taxon>
        <taxon>Cyanobacteriota</taxon>
        <taxon>Cyanophyceae</taxon>
        <taxon>Leptolyngbyales</taxon>
        <taxon>Leptolyngbyaceae</taxon>
        <taxon>Stenomitos</taxon>
    </lineage>
</organism>
<protein>
    <recommendedName>
        <fullName evidence="2">histidine kinase</fullName>
        <ecNumber evidence="2">2.7.13.3</ecNumber>
    </recommendedName>
</protein>
<evidence type="ECO:0000256" key="6">
    <source>
        <dbReference type="ARBA" id="ARBA00023012"/>
    </source>
</evidence>
<feature type="domain" description="Response regulatory" evidence="10">
    <location>
        <begin position="764"/>
        <end position="877"/>
    </location>
</feature>
<dbReference type="InterPro" id="IPR003594">
    <property type="entry name" value="HATPase_dom"/>
</dbReference>
<evidence type="ECO:0000256" key="8">
    <source>
        <dbReference type="SAM" id="MobiDB-lite"/>
    </source>
</evidence>
<dbReference type="SUPFAM" id="SSF54631">
    <property type="entry name" value="CBS-domain pair"/>
    <property type="match status" value="1"/>
</dbReference>
<accession>A0A2T1E4Q7</accession>
<dbReference type="SMART" id="SM00448">
    <property type="entry name" value="REC"/>
    <property type="match status" value="1"/>
</dbReference>
<dbReference type="Gene3D" id="3.40.50.2300">
    <property type="match status" value="1"/>
</dbReference>
<evidence type="ECO:0000256" key="7">
    <source>
        <dbReference type="PROSITE-ProRule" id="PRU00169"/>
    </source>
</evidence>
<dbReference type="InterPro" id="IPR011006">
    <property type="entry name" value="CheY-like_superfamily"/>
</dbReference>
<evidence type="ECO:0000313" key="11">
    <source>
        <dbReference type="EMBL" id="PSB27752.1"/>
    </source>
</evidence>
<feature type="domain" description="Histidine kinase" evidence="9">
    <location>
        <begin position="473"/>
        <end position="701"/>
    </location>
</feature>
<dbReference type="Pfam" id="PF00072">
    <property type="entry name" value="Response_reg"/>
    <property type="match status" value="1"/>
</dbReference>
<dbReference type="GO" id="GO:0000155">
    <property type="term" value="F:phosphorelay sensor kinase activity"/>
    <property type="evidence" value="ECO:0007669"/>
    <property type="project" value="InterPro"/>
</dbReference>
<dbReference type="PROSITE" id="PS50109">
    <property type="entry name" value="HIS_KIN"/>
    <property type="match status" value="1"/>
</dbReference>
<dbReference type="GO" id="GO:0005886">
    <property type="term" value="C:plasma membrane"/>
    <property type="evidence" value="ECO:0007669"/>
    <property type="project" value="TreeGrafter"/>
</dbReference>
<dbReference type="InterPro" id="IPR046342">
    <property type="entry name" value="CBS_dom_sf"/>
</dbReference>
<dbReference type="EC" id="2.7.13.3" evidence="2"/>
<dbReference type="InterPro" id="IPR036890">
    <property type="entry name" value="HATPase_C_sf"/>
</dbReference>
<evidence type="ECO:0000256" key="4">
    <source>
        <dbReference type="ARBA" id="ARBA00022679"/>
    </source>
</evidence>
<evidence type="ECO:0000259" key="9">
    <source>
        <dbReference type="PROSITE" id="PS50109"/>
    </source>
</evidence>
<comment type="caution">
    <text evidence="11">The sequence shown here is derived from an EMBL/GenBank/DDBJ whole genome shotgun (WGS) entry which is preliminary data.</text>
</comment>
<dbReference type="AlphaFoldDB" id="A0A2T1E4Q7"/>
<evidence type="ECO:0000256" key="3">
    <source>
        <dbReference type="ARBA" id="ARBA00022553"/>
    </source>
</evidence>
<dbReference type="PROSITE" id="PS50110">
    <property type="entry name" value="RESPONSE_REGULATORY"/>
    <property type="match status" value="1"/>
</dbReference>
<dbReference type="EMBL" id="PVWK01000084">
    <property type="protein sequence ID" value="PSB27752.1"/>
    <property type="molecule type" value="Genomic_DNA"/>
</dbReference>
<reference evidence="12" key="1">
    <citation type="submission" date="2018-02" db="EMBL/GenBank/DDBJ databases">
        <authorList>
            <person name="Moore K."/>
            <person name="Momper L."/>
        </authorList>
    </citation>
    <scope>NUCLEOTIDE SEQUENCE [LARGE SCALE GENOMIC DNA]</scope>
    <source>
        <strain evidence="12">ULC18</strain>
    </source>
</reference>
<keyword evidence="4" id="KW-0808">Transferase</keyword>
<dbReference type="PRINTS" id="PR00344">
    <property type="entry name" value="BCTRLSENSOR"/>
</dbReference>
<dbReference type="OrthoDB" id="510512at2"/>
<evidence type="ECO:0000256" key="5">
    <source>
        <dbReference type="ARBA" id="ARBA00022777"/>
    </source>
</evidence>
<dbReference type="PANTHER" id="PTHR43047">
    <property type="entry name" value="TWO-COMPONENT HISTIDINE PROTEIN KINASE"/>
    <property type="match status" value="1"/>
</dbReference>
<dbReference type="Pfam" id="PF00512">
    <property type="entry name" value="HisKA"/>
    <property type="match status" value="1"/>
</dbReference>
<dbReference type="Gene3D" id="3.30.565.10">
    <property type="entry name" value="Histidine kinase-like ATPase, C-terminal domain"/>
    <property type="match status" value="1"/>
</dbReference>
<keyword evidence="12" id="KW-1185">Reference proteome</keyword>
<dbReference type="SUPFAM" id="SSF52172">
    <property type="entry name" value="CheY-like"/>
    <property type="match status" value="1"/>
</dbReference>
<dbReference type="InterPro" id="IPR001789">
    <property type="entry name" value="Sig_transdc_resp-reg_receiver"/>
</dbReference>
<keyword evidence="3" id="KW-0597">Phosphoprotein</keyword>
<dbReference type="SUPFAM" id="SSF47384">
    <property type="entry name" value="Homodimeric domain of signal transducing histidine kinase"/>
    <property type="match status" value="1"/>
</dbReference>
<dbReference type="InterPro" id="IPR003661">
    <property type="entry name" value="HisK_dim/P_dom"/>
</dbReference>
<dbReference type="Pfam" id="PF02518">
    <property type="entry name" value="HATPase_c"/>
    <property type="match status" value="1"/>
</dbReference>
<dbReference type="GO" id="GO:0009927">
    <property type="term" value="F:histidine phosphotransfer kinase activity"/>
    <property type="evidence" value="ECO:0007669"/>
    <property type="project" value="TreeGrafter"/>
</dbReference>
<keyword evidence="6" id="KW-0902">Two-component regulatory system</keyword>
<dbReference type="SMART" id="SM00387">
    <property type="entry name" value="HATPase_c"/>
    <property type="match status" value="1"/>
</dbReference>
<keyword evidence="5 11" id="KW-0418">Kinase</keyword>
<name>A0A2T1E4Q7_9CYAN</name>
<evidence type="ECO:0000256" key="2">
    <source>
        <dbReference type="ARBA" id="ARBA00012438"/>
    </source>
</evidence>
<dbReference type="InterPro" id="IPR036097">
    <property type="entry name" value="HisK_dim/P_sf"/>
</dbReference>
<evidence type="ECO:0000313" key="12">
    <source>
        <dbReference type="Proteomes" id="UP000239576"/>
    </source>
</evidence>
<gene>
    <name evidence="11" type="ORF">C7B82_15300</name>
</gene>
<dbReference type="InterPro" id="IPR004358">
    <property type="entry name" value="Sig_transdc_His_kin-like_C"/>
</dbReference>
<dbReference type="CDD" id="cd00082">
    <property type="entry name" value="HisKA"/>
    <property type="match status" value="1"/>
</dbReference>
<dbReference type="PANTHER" id="PTHR43047:SF63">
    <property type="entry name" value="HISTIDINE KINASE"/>
    <property type="match status" value="1"/>
</dbReference>
<sequence>MVLSIPCLQAFIEPAPCCLVTARLTEALAVLGQSVGATTKAGYDRLVLLDEQHQAIGWVSAQQLLHYLVGSGLLKHLSTPSDDHQEVAVDLPLLEITPSIVEPLLVLAADLPIDAFLPHLQQQPHACCALVNAEGHFLGLLDRSRLLQFLTAHPTLLKAAHVDTATVPVEPPVPARLPLNPFLRELLEHLPLPVMLQTRDGEVLAQNSIWRTQISELLDPAWLRQEVASLLEMPVEPAVVVAKQPDQALWSFSEPSSMSVAQREAWAAQSVIPPIALDAVTEATRPERHYFSDDNLSNDNLSDANADGSFSPLGASACQLGSKPGTCICVCPLKGGREQVLQFVSIPLGTLSSQSALALGDRAQTFATAVETQFSHDSDSPSQLFRLAALLSTIHGGTPAAPTQSDRNRGEVNLDRAPASEGLPPASDASASEELWLILAQDVTEQQQLARELTAKNADLVQLNRLKDEFLACISHELRTPLTAILGLSSLLKDQTLGALNPRQVHYAQLIYQSGRHLMAVVNDILDLTRIETGQLELVLEPVNLATVCRRAFEQAQQLQLQEQSQTESEAVQPAFSLALEPGLGLLIADEQRLRQMLVHLLSNALKFTESHDPIGLKVSRWGGWIALTVWDTGIGIPAEKQHLIFQKFQQLENPLTRRFEGTGLGLVLTQRLARLHGGDVTFISKEGEGSQFTILLPPNSPQTYDAHNASTQPSLLEESLGSNAGVRSHNAQRTTPHTAAGGMPPSPTGEYALGVSASQRSQLVLIVEAVPQLIEALSDGLSGLGYRVVIARSGTEALEKARRLQPCIIFLNPLLPLLSGWDVLTLLKSSLETQQIPVVVMATKVDEEQARQRQADSLLSLPIQPRALQKCLQQLVVARQETKLNPLPTAALTVLRLSPGVWASHDRPIPVADLTVLLHVCQYRILEADDLEQAELLARVWKPNVVLLDGALADGCAYFRQYCRHIFLASLPLVTIDQATSQAANQAQGLLVFPCLSTPGAMTSLDADVTTSALLQVIQIAAGYAWRPLVLALDALTLPVSLETQMPHNPSERALDSFPKETEWLQALIQYLHTADLRGLVGRSWQEVLQQLDSHSVDVLLICWTDAIAQSFTTSMLVSLQQLQKRPPILVLDHRSHHAVEASDAIASLPEALRQLATQVLPASLPMTALLHQIHQAIKTSKP</sequence>
<feature type="region of interest" description="Disordered" evidence="8">
    <location>
        <begin position="725"/>
        <end position="750"/>
    </location>
</feature>
<evidence type="ECO:0000256" key="1">
    <source>
        <dbReference type="ARBA" id="ARBA00000085"/>
    </source>
</evidence>
<dbReference type="SMART" id="SM00388">
    <property type="entry name" value="HisKA"/>
    <property type="match status" value="1"/>
</dbReference>
<comment type="catalytic activity">
    <reaction evidence="1">
        <text>ATP + protein L-histidine = ADP + protein N-phospho-L-histidine.</text>
        <dbReference type="EC" id="2.7.13.3"/>
    </reaction>
</comment>
<dbReference type="Gene3D" id="1.10.287.130">
    <property type="match status" value="1"/>
</dbReference>
<dbReference type="SUPFAM" id="SSF55874">
    <property type="entry name" value="ATPase domain of HSP90 chaperone/DNA topoisomerase II/histidine kinase"/>
    <property type="match status" value="1"/>
</dbReference>
<evidence type="ECO:0000259" key="10">
    <source>
        <dbReference type="PROSITE" id="PS50110"/>
    </source>
</evidence>